<feature type="transmembrane region" description="Helical" evidence="9">
    <location>
        <begin position="95"/>
        <end position="112"/>
    </location>
</feature>
<dbReference type="EMBL" id="JAVRRJ010000012">
    <property type="protein sequence ID" value="KAK5080690.1"/>
    <property type="molecule type" value="Genomic_DNA"/>
</dbReference>
<keyword evidence="9" id="KW-0256">Endoplasmic reticulum</keyword>
<evidence type="ECO:0000256" key="6">
    <source>
        <dbReference type="ARBA" id="ARBA00022692"/>
    </source>
</evidence>
<dbReference type="PANTHER" id="PTHR20661">
    <property type="entry name" value="PHOSPHATIDYLINOSITOL-GLYCAN BIOSYNTHESIS CLASS W PROTEIN"/>
    <property type="match status" value="1"/>
</dbReference>
<feature type="transmembrane region" description="Helical" evidence="9">
    <location>
        <begin position="305"/>
        <end position="328"/>
    </location>
</feature>
<organism evidence="10 11">
    <name type="scientific">Lithohypha guttulata</name>
    <dbReference type="NCBI Taxonomy" id="1690604"/>
    <lineage>
        <taxon>Eukaryota</taxon>
        <taxon>Fungi</taxon>
        <taxon>Dikarya</taxon>
        <taxon>Ascomycota</taxon>
        <taxon>Pezizomycotina</taxon>
        <taxon>Eurotiomycetes</taxon>
        <taxon>Chaetothyriomycetidae</taxon>
        <taxon>Chaetothyriales</taxon>
        <taxon>Trichomeriaceae</taxon>
        <taxon>Lithohypha</taxon>
    </lineage>
</organism>
<accession>A0AAN7PSB4</accession>
<keyword evidence="5 9" id="KW-0337">GPI-anchor biosynthesis</keyword>
<gene>
    <name evidence="10" type="primary">GWT1</name>
    <name evidence="10" type="ORF">LTR05_008394</name>
</gene>
<name>A0AAN7PSB4_9EURO</name>
<evidence type="ECO:0000256" key="3">
    <source>
        <dbReference type="ARBA" id="ARBA00004687"/>
    </source>
</evidence>
<dbReference type="AlphaFoldDB" id="A0AAN7PSB4"/>
<dbReference type="InterPro" id="IPR009447">
    <property type="entry name" value="PIGW/GWT1"/>
</dbReference>
<comment type="function">
    <text evidence="9">A acetyltransferase, which acetylates the inositol ring of phosphatidylinositol during biosynthesis of GPI-anchor.</text>
</comment>
<keyword evidence="11" id="KW-1185">Reference proteome</keyword>
<dbReference type="GO" id="GO:0006506">
    <property type="term" value="P:GPI anchor biosynthetic process"/>
    <property type="evidence" value="ECO:0007669"/>
    <property type="project" value="UniProtKB-KW"/>
</dbReference>
<dbReference type="EC" id="2.3.-.-" evidence="9"/>
<evidence type="ECO:0000256" key="7">
    <source>
        <dbReference type="ARBA" id="ARBA00022989"/>
    </source>
</evidence>
<evidence type="ECO:0000313" key="10">
    <source>
        <dbReference type="EMBL" id="KAK5080690.1"/>
    </source>
</evidence>
<dbReference type="GO" id="GO:0005789">
    <property type="term" value="C:endoplasmic reticulum membrane"/>
    <property type="evidence" value="ECO:0007669"/>
    <property type="project" value="UniProtKB-SubCell"/>
</dbReference>
<feature type="transmembrane region" description="Helical" evidence="9">
    <location>
        <begin position="155"/>
        <end position="174"/>
    </location>
</feature>
<comment type="pathway">
    <text evidence="3 9">Glycolipid biosynthesis; glycosylphosphatidylinositol-anchor biosynthesis.</text>
</comment>
<comment type="subcellular location">
    <subcellularLocation>
        <location evidence="2 9">Endoplasmic reticulum membrane</location>
        <topology evidence="2 9">Multi-pass membrane protein</topology>
    </subcellularLocation>
</comment>
<feature type="transmembrane region" description="Helical" evidence="9">
    <location>
        <begin position="69"/>
        <end position="89"/>
    </location>
</feature>
<dbReference type="PIRSF" id="PIRSF017321">
    <property type="entry name" value="GWT1"/>
    <property type="match status" value="1"/>
</dbReference>
<evidence type="ECO:0000313" key="11">
    <source>
        <dbReference type="Proteomes" id="UP001309876"/>
    </source>
</evidence>
<feature type="transmembrane region" description="Helical" evidence="9">
    <location>
        <begin position="409"/>
        <end position="430"/>
    </location>
</feature>
<evidence type="ECO:0000256" key="1">
    <source>
        <dbReference type="ARBA" id="ARBA00002531"/>
    </source>
</evidence>
<keyword evidence="7 9" id="KW-1133">Transmembrane helix</keyword>
<evidence type="ECO:0000256" key="2">
    <source>
        <dbReference type="ARBA" id="ARBA00004477"/>
    </source>
</evidence>
<feature type="transmembrane region" description="Helical" evidence="9">
    <location>
        <begin position="526"/>
        <end position="548"/>
    </location>
</feature>
<feature type="transmembrane region" description="Helical" evidence="9">
    <location>
        <begin position="186"/>
        <end position="208"/>
    </location>
</feature>
<feature type="transmembrane region" description="Helical" evidence="9">
    <location>
        <begin position="442"/>
        <end position="463"/>
    </location>
</feature>
<evidence type="ECO:0000256" key="9">
    <source>
        <dbReference type="RuleBase" id="RU280819"/>
    </source>
</evidence>
<dbReference type="Pfam" id="PF06423">
    <property type="entry name" value="GWT1"/>
    <property type="match status" value="1"/>
</dbReference>
<feature type="transmembrane region" description="Helical" evidence="9">
    <location>
        <begin position="348"/>
        <end position="366"/>
    </location>
</feature>
<evidence type="ECO:0000256" key="5">
    <source>
        <dbReference type="ARBA" id="ARBA00022502"/>
    </source>
</evidence>
<sequence>MIDPAVEMHKDAAAYEAAMRYKLRKEAFVSNLSGSSLVDINLVTLVAASAILLWTALSKRGSFRGSDTPVIYMIDFLLNVSAILFAFTMYSSVPVFLNLALTVPAVLLLLPLQQSPNAKVNAQKREQDWTSTKEQEKQLEPGTLIVRPFLTNYRGAMLIATSIAILAVDFHIFPRRFAKVETWGTSLMDLGVGSFVFSAGLVSARTVVRDQQQGSWRRANLVTRMIKALRHSVPLLVLGVVRLISVKNLDYAEHVSEYGVHWNFFFTLALLPPCVETVDNSLALFRSSTTATSNPSRRSVRYDLVALSISLAYEILLNNTRLLSFILIAPRTPDSDLLTKNREGIFSFFGYLAVFLCGRSTGILVCQFRPPPNQIKQAQPSKARKAFSSAEAEASAVLLERNKVILPELVLRSIIFVGLYMLSASVYAVNLTVSRRLANLPYVLWIAAFNNGQLALFAFIEALGPKFVFLNHSTASESGSSSEIVKAEHVASPVMQAYNKNGLAIFLVANLGTGLVNLTVDTLNMSAAGAMGVLLIYAGALTVVAVGLHRSAISIKI</sequence>
<comment type="caution">
    <text evidence="10">The sequence shown here is derived from an EMBL/GenBank/DDBJ whole genome shotgun (WGS) entry which is preliminary data.</text>
</comment>
<evidence type="ECO:0000256" key="4">
    <source>
        <dbReference type="ARBA" id="ARBA00007559"/>
    </source>
</evidence>
<keyword evidence="9" id="KW-0808">Transferase</keyword>
<dbReference type="GO" id="GO:0072659">
    <property type="term" value="P:protein localization to plasma membrane"/>
    <property type="evidence" value="ECO:0007669"/>
    <property type="project" value="TreeGrafter"/>
</dbReference>
<protein>
    <recommendedName>
        <fullName evidence="9">GPI-anchored wall transfer protein</fullName>
        <ecNumber evidence="9">2.3.-.-</ecNumber>
    </recommendedName>
</protein>
<keyword evidence="6 9" id="KW-0812">Transmembrane</keyword>
<dbReference type="GO" id="GO:0032216">
    <property type="term" value="F:glucosaminyl-phosphatidylinositol O-acyltransferase activity"/>
    <property type="evidence" value="ECO:0007669"/>
    <property type="project" value="TreeGrafter"/>
</dbReference>
<feature type="transmembrane region" description="Helical" evidence="9">
    <location>
        <begin position="40"/>
        <end position="57"/>
    </location>
</feature>
<keyword evidence="9" id="KW-0012">Acyltransferase</keyword>
<keyword evidence="8 9" id="KW-0472">Membrane</keyword>
<evidence type="ECO:0000256" key="8">
    <source>
        <dbReference type="ARBA" id="ARBA00023136"/>
    </source>
</evidence>
<dbReference type="Proteomes" id="UP001309876">
    <property type="component" value="Unassembled WGS sequence"/>
</dbReference>
<proteinExistence type="inferred from homology"/>
<feature type="transmembrane region" description="Helical" evidence="9">
    <location>
        <begin position="502"/>
        <end position="520"/>
    </location>
</feature>
<comment type="similarity">
    <text evidence="4 9">Belongs to the PIGW family.</text>
</comment>
<reference evidence="10 11" key="1">
    <citation type="submission" date="2023-08" db="EMBL/GenBank/DDBJ databases">
        <title>Black Yeasts Isolated from many extreme environments.</title>
        <authorList>
            <person name="Coleine C."/>
            <person name="Stajich J.E."/>
            <person name="Selbmann L."/>
        </authorList>
    </citation>
    <scope>NUCLEOTIDE SEQUENCE [LARGE SCALE GENOMIC DNA]</scope>
    <source>
        <strain evidence="10 11">CCFEE 5910</strain>
    </source>
</reference>
<comment type="function">
    <text evidence="1">Probable acetyltransferase, which acetylates the inositol ring of phosphatidylinositol during biosynthesis of GPI-anchor.</text>
</comment>
<dbReference type="PANTHER" id="PTHR20661:SF0">
    <property type="entry name" value="PHOSPHATIDYLINOSITOL-GLYCAN BIOSYNTHESIS CLASS W PROTEIN"/>
    <property type="match status" value="1"/>
</dbReference>